<name>A0A931GQZ9_9CORY</name>
<evidence type="ECO:0000313" key="6">
    <source>
        <dbReference type="EMBL" id="MBG6121393.1"/>
    </source>
</evidence>
<evidence type="ECO:0000256" key="3">
    <source>
        <dbReference type="ARBA" id="ARBA00023115"/>
    </source>
</evidence>
<dbReference type="SUPFAM" id="SSF53335">
    <property type="entry name" value="S-adenosyl-L-methionine-dependent methyltransferases"/>
    <property type="match status" value="1"/>
</dbReference>
<protein>
    <submittedName>
        <fullName evidence="6">Spermidine synthase</fullName>
    </submittedName>
</protein>
<dbReference type="EMBL" id="JADOUE010000001">
    <property type="protein sequence ID" value="MBG6121393.1"/>
    <property type="molecule type" value="Genomic_DNA"/>
</dbReference>
<comment type="similarity">
    <text evidence="1">Belongs to the spermidine/spermine synthase family.</text>
</comment>
<dbReference type="InterPro" id="IPR030374">
    <property type="entry name" value="PABS"/>
</dbReference>
<dbReference type="NCBIfam" id="NF037959">
    <property type="entry name" value="MFS_SpdSyn"/>
    <property type="match status" value="1"/>
</dbReference>
<evidence type="ECO:0000256" key="4">
    <source>
        <dbReference type="PROSITE-ProRule" id="PRU00354"/>
    </source>
</evidence>
<evidence type="ECO:0000256" key="1">
    <source>
        <dbReference type="ARBA" id="ARBA00007867"/>
    </source>
</evidence>
<dbReference type="PROSITE" id="PS51006">
    <property type="entry name" value="PABS_2"/>
    <property type="match status" value="1"/>
</dbReference>
<dbReference type="Proteomes" id="UP000658613">
    <property type="component" value="Unassembled WGS sequence"/>
</dbReference>
<evidence type="ECO:0000259" key="5">
    <source>
        <dbReference type="PROSITE" id="PS51006"/>
    </source>
</evidence>
<dbReference type="GO" id="GO:0016740">
    <property type="term" value="F:transferase activity"/>
    <property type="evidence" value="ECO:0007669"/>
    <property type="project" value="UniProtKB-UniRule"/>
</dbReference>
<feature type="active site" description="Proton acceptor" evidence="4">
    <location>
        <position position="148"/>
    </location>
</feature>
<keyword evidence="7" id="KW-1185">Reference proteome</keyword>
<dbReference type="InterPro" id="IPR029063">
    <property type="entry name" value="SAM-dependent_MTases_sf"/>
</dbReference>
<dbReference type="PANTHER" id="PTHR43317">
    <property type="entry name" value="THERMOSPERMINE SYNTHASE ACAULIS5"/>
    <property type="match status" value="1"/>
</dbReference>
<gene>
    <name evidence="6" type="ORF">IW254_000362</name>
</gene>
<feature type="domain" description="PABS" evidence="5">
    <location>
        <begin position="1"/>
        <end position="229"/>
    </location>
</feature>
<dbReference type="AlphaFoldDB" id="A0A931GQZ9"/>
<evidence type="ECO:0000256" key="2">
    <source>
        <dbReference type="ARBA" id="ARBA00022679"/>
    </source>
</evidence>
<sequence length="282" mass="30476">MTRKQRAEEAQTYEIDTGTAEIVHEHDGSLLLTVNGVPSSHIVPDEPERLEFEYMRWIVAAAEAFWGGEREKASVTHLGGGGCSLARYFAHAWRGSRNTVVELDGRLAELARAHFDIPRAPAVKIRVGDARAVTDTFHAASRDIIIRDVFAGSTTPRSLSTVDFYTQCFSALRPGGLYLANCGAHSDLKEAREELAGMLEVFPSVAAIADPPMLKGRRYGNIVLIGADHPLDPTPELTRALLGGAVPAHVKGKDWAASLAHGSAARHCRNAPPLLIPEASDT</sequence>
<evidence type="ECO:0000313" key="7">
    <source>
        <dbReference type="Proteomes" id="UP000658613"/>
    </source>
</evidence>
<keyword evidence="3 4" id="KW-0620">Polyamine biosynthesis</keyword>
<organism evidence="6 7">
    <name type="scientific">Corynebacterium aquatimens</name>
    <dbReference type="NCBI Taxonomy" id="1190508"/>
    <lineage>
        <taxon>Bacteria</taxon>
        <taxon>Bacillati</taxon>
        <taxon>Actinomycetota</taxon>
        <taxon>Actinomycetes</taxon>
        <taxon>Mycobacteriales</taxon>
        <taxon>Corynebacteriaceae</taxon>
        <taxon>Corynebacterium</taxon>
    </lineage>
</organism>
<accession>A0A931GQZ9</accession>
<dbReference type="PANTHER" id="PTHR43317:SF1">
    <property type="entry name" value="THERMOSPERMINE SYNTHASE ACAULIS5"/>
    <property type="match status" value="1"/>
</dbReference>
<comment type="caution">
    <text evidence="6">The sequence shown here is derived from an EMBL/GenBank/DDBJ whole genome shotgun (WGS) entry which is preliminary data.</text>
</comment>
<dbReference type="RefSeq" id="WP_196823962.1">
    <property type="nucleotide sequence ID" value="NZ_CP046980.1"/>
</dbReference>
<reference evidence="6" key="1">
    <citation type="submission" date="2020-11" db="EMBL/GenBank/DDBJ databases">
        <title>Sequencing the genomes of 1000 actinobacteria strains.</title>
        <authorList>
            <person name="Klenk H.-P."/>
        </authorList>
    </citation>
    <scope>NUCLEOTIDE SEQUENCE</scope>
    <source>
        <strain evidence="6">DSM 45632</strain>
    </source>
</reference>
<proteinExistence type="inferred from homology"/>
<keyword evidence="2 4" id="KW-0808">Transferase</keyword>
<dbReference type="GO" id="GO:0006596">
    <property type="term" value="P:polyamine biosynthetic process"/>
    <property type="evidence" value="ECO:0007669"/>
    <property type="project" value="UniProtKB-UniRule"/>
</dbReference>
<dbReference type="Gene3D" id="3.40.50.150">
    <property type="entry name" value="Vaccinia Virus protein VP39"/>
    <property type="match status" value="1"/>
</dbReference>
<dbReference type="CDD" id="cd02440">
    <property type="entry name" value="AdoMet_MTases"/>
    <property type="match status" value="1"/>
</dbReference>